<dbReference type="EMBL" id="CAJOBR010030084">
    <property type="protein sequence ID" value="CAF4989242.1"/>
    <property type="molecule type" value="Genomic_DNA"/>
</dbReference>
<dbReference type="AlphaFoldDB" id="A0A822AH92"/>
<evidence type="ECO:0000256" key="1">
    <source>
        <dbReference type="SAM" id="MobiDB-lite"/>
    </source>
</evidence>
<dbReference type="Proteomes" id="UP000663848">
    <property type="component" value="Unassembled WGS sequence"/>
</dbReference>
<protein>
    <submittedName>
        <fullName evidence="2">Uncharacterized protein</fullName>
    </submittedName>
</protein>
<name>A0A822AH92_9BILA</name>
<evidence type="ECO:0000313" key="2">
    <source>
        <dbReference type="EMBL" id="CAF4989242.1"/>
    </source>
</evidence>
<sequence>YYTRKYSRTTSFRSNNQIDNSSPSNRLDIPACDQLPKSAAVVAVTSSPVDTTDGTHRHQHHVISSCDTSNTSNQHISIVPISSINLNTTKHKSAVPINRTSQSGSS</sequence>
<proteinExistence type="predicted"/>
<evidence type="ECO:0000313" key="3">
    <source>
        <dbReference type="Proteomes" id="UP000663848"/>
    </source>
</evidence>
<reference evidence="2" key="1">
    <citation type="submission" date="2021-02" db="EMBL/GenBank/DDBJ databases">
        <authorList>
            <person name="Nowell W R."/>
        </authorList>
    </citation>
    <scope>NUCLEOTIDE SEQUENCE</scope>
</reference>
<gene>
    <name evidence="2" type="ORF">QYT958_LOCUS36931</name>
</gene>
<comment type="caution">
    <text evidence="2">The sequence shown here is derived from an EMBL/GenBank/DDBJ whole genome shotgun (WGS) entry which is preliminary data.</text>
</comment>
<feature type="non-terminal residue" evidence="2">
    <location>
        <position position="1"/>
    </location>
</feature>
<organism evidence="2 3">
    <name type="scientific">Rotaria socialis</name>
    <dbReference type="NCBI Taxonomy" id="392032"/>
    <lineage>
        <taxon>Eukaryota</taxon>
        <taxon>Metazoa</taxon>
        <taxon>Spiralia</taxon>
        <taxon>Gnathifera</taxon>
        <taxon>Rotifera</taxon>
        <taxon>Eurotatoria</taxon>
        <taxon>Bdelloidea</taxon>
        <taxon>Philodinida</taxon>
        <taxon>Philodinidae</taxon>
        <taxon>Rotaria</taxon>
    </lineage>
</organism>
<accession>A0A822AH92</accession>
<feature type="compositionally biased region" description="Polar residues" evidence="1">
    <location>
        <begin position="8"/>
        <end position="25"/>
    </location>
</feature>
<feature type="region of interest" description="Disordered" evidence="1">
    <location>
        <begin position="1"/>
        <end position="28"/>
    </location>
</feature>